<evidence type="ECO:0000256" key="2">
    <source>
        <dbReference type="ARBA" id="ARBA00022553"/>
    </source>
</evidence>
<dbReference type="Gene3D" id="3.40.50.2000">
    <property type="entry name" value="Glycogen Phosphorylase B"/>
    <property type="match status" value="2"/>
</dbReference>
<dbReference type="STRING" id="31246.A0A183PR38"/>
<proteinExistence type="inferred from homology"/>
<gene>
    <name evidence="3" type="ORF">SMTD_LOCUS16824</name>
</gene>
<sequence>MMLMNIASSGKFSSDRTIREYARDIWGVEPSTIKLPPPFEPAIEKK</sequence>
<comment type="similarity">
    <text evidence="1">Belongs to the glycogen phosphorylase family.</text>
</comment>
<name>A0A183PR38_9TREM</name>
<evidence type="ECO:0000313" key="3">
    <source>
        <dbReference type="EMBL" id="VDP72453.1"/>
    </source>
</evidence>
<dbReference type="Proteomes" id="UP000269396">
    <property type="component" value="Unassembled WGS sequence"/>
</dbReference>
<dbReference type="SUPFAM" id="SSF53756">
    <property type="entry name" value="UDP-Glycosyltransferase/glycogen phosphorylase"/>
    <property type="match status" value="1"/>
</dbReference>
<protein>
    <submittedName>
        <fullName evidence="3">Uncharacterized protein</fullName>
    </submittedName>
</protein>
<keyword evidence="2" id="KW-0597">Phosphoprotein</keyword>
<evidence type="ECO:0000256" key="1">
    <source>
        <dbReference type="ARBA" id="ARBA00006047"/>
    </source>
</evidence>
<dbReference type="FunFam" id="3.40.50.2000:FF:000197">
    <property type="entry name" value="Alpha-1,4 glucan phosphorylase"/>
    <property type="match status" value="1"/>
</dbReference>
<organism evidence="3 4">
    <name type="scientific">Schistosoma mattheei</name>
    <dbReference type="NCBI Taxonomy" id="31246"/>
    <lineage>
        <taxon>Eukaryota</taxon>
        <taxon>Metazoa</taxon>
        <taxon>Spiralia</taxon>
        <taxon>Lophotrochozoa</taxon>
        <taxon>Platyhelminthes</taxon>
        <taxon>Trematoda</taxon>
        <taxon>Digenea</taxon>
        <taxon>Strigeidida</taxon>
        <taxon>Schistosomatoidea</taxon>
        <taxon>Schistosomatidae</taxon>
        <taxon>Schistosoma</taxon>
    </lineage>
</organism>
<dbReference type="InterPro" id="IPR000811">
    <property type="entry name" value="Glyco_trans_35"/>
</dbReference>
<dbReference type="AlphaFoldDB" id="A0A183PR38"/>
<dbReference type="Pfam" id="PF00343">
    <property type="entry name" value="Phosphorylase"/>
    <property type="match status" value="1"/>
</dbReference>
<dbReference type="GO" id="GO:0005975">
    <property type="term" value="P:carbohydrate metabolic process"/>
    <property type="evidence" value="ECO:0007669"/>
    <property type="project" value="InterPro"/>
</dbReference>
<accession>A0A183PR38</accession>
<evidence type="ECO:0000313" key="4">
    <source>
        <dbReference type="Proteomes" id="UP000269396"/>
    </source>
</evidence>
<reference evidence="3 4" key="1">
    <citation type="submission" date="2018-11" db="EMBL/GenBank/DDBJ databases">
        <authorList>
            <consortium name="Pathogen Informatics"/>
        </authorList>
    </citation>
    <scope>NUCLEOTIDE SEQUENCE [LARGE SCALE GENOMIC DNA]</scope>
    <source>
        <strain>Denwood</strain>
        <strain evidence="4">Zambia</strain>
    </source>
</reference>
<dbReference type="EMBL" id="UZAL01037749">
    <property type="protein sequence ID" value="VDP72453.1"/>
    <property type="molecule type" value="Genomic_DNA"/>
</dbReference>
<dbReference type="GO" id="GO:0008184">
    <property type="term" value="F:glycogen phosphorylase activity"/>
    <property type="evidence" value="ECO:0007669"/>
    <property type="project" value="InterPro"/>
</dbReference>
<keyword evidence="4" id="KW-1185">Reference proteome</keyword>